<name>A7AWT6_BABBO</name>
<dbReference type="VEuPathDB" id="PiroplasmaDB:BBOV_I004330"/>
<dbReference type="EMBL" id="AAXT01000005">
    <property type="protein sequence ID" value="EDO05514.1"/>
    <property type="molecule type" value="Genomic_DNA"/>
</dbReference>
<comment type="caution">
    <text evidence="2">The sequence shown here is derived from an EMBL/GenBank/DDBJ whole genome shotgun (WGS) entry which is preliminary data.</text>
</comment>
<evidence type="ECO:0000256" key="1">
    <source>
        <dbReference type="SAM" id="MobiDB-lite"/>
    </source>
</evidence>
<protein>
    <submittedName>
        <fullName evidence="2">Uncharacterized protein</fullName>
    </submittedName>
</protein>
<dbReference type="STRING" id="5865.A7AWT6"/>
<dbReference type="VEuPathDB" id="PiroplasmaDB:BBOV_I004320"/>
<feature type="region of interest" description="Disordered" evidence="1">
    <location>
        <begin position="85"/>
        <end position="108"/>
    </location>
</feature>
<gene>
    <name evidence="2" type="ORF">BBOV_I004330</name>
</gene>
<dbReference type="InParanoid" id="A7AWT6"/>
<reference evidence="2 3" key="1">
    <citation type="journal article" date="2007" name="PLoS Pathog.">
        <title>Genome sequence of Babesia bovis and comparative analysis of apicomplexan hemoprotozoa.</title>
        <authorList>
            <person name="Brayton K.A."/>
            <person name="Lau A.O.T."/>
            <person name="Herndon D.R."/>
            <person name="Hannick L."/>
            <person name="Kappmeyer L.S."/>
            <person name="Berens S.J."/>
            <person name="Bidwell S.L."/>
            <person name="Brown W.C."/>
            <person name="Crabtree J."/>
            <person name="Fadrosh D."/>
            <person name="Feldblum T."/>
            <person name="Forberger H.A."/>
            <person name="Haas B.J."/>
            <person name="Howell J.M."/>
            <person name="Khouri H."/>
            <person name="Koo H."/>
            <person name="Mann D.J."/>
            <person name="Norimine J."/>
            <person name="Paulsen I.T."/>
            <person name="Radune D."/>
            <person name="Ren Q."/>
            <person name="Smith R.K. Jr."/>
            <person name="Suarez C.E."/>
            <person name="White O."/>
            <person name="Wortman J.R."/>
            <person name="Knowles D.P. Jr."/>
            <person name="McElwain T.F."/>
            <person name="Nene V.M."/>
        </authorList>
    </citation>
    <scope>NUCLEOTIDE SEQUENCE [LARGE SCALE GENOMIC DNA]</scope>
    <source>
        <strain evidence="2">T2Bo</strain>
    </source>
</reference>
<keyword evidence="3" id="KW-1185">Reference proteome</keyword>
<accession>A7AWT6</accession>
<dbReference type="eggNOG" id="ENOG502TNDN">
    <property type="taxonomic scope" value="Eukaryota"/>
</dbReference>
<proteinExistence type="predicted"/>
<dbReference type="AlphaFoldDB" id="A7AWT6"/>
<sequence>MVPRDCNTCYNVADVVFVLLQYGTCSLKDLFDIIVTLERCLPAEADASVAPMLYIYAFIADYIEKRFDSLGTGVTNRAIGSSLDLTPGIAEDRPAGPRPNGDDTSDVSDKHYMQQIADQTCISQYTTGNQQYDMEFKDRRLAVATVIATRCRYYLSHPDIELRNICLFTLSRCFSSFAHNVPIMRIRLYECWDPLIHCMELNIRSLQVMTYIVGIMTIGTRNAYEFVERWLVDVFNKLCDLVVAEGTGGYVTKADEVHRTIRYKFVVTLLEFTHEVSSRACNRELISRVMVMALLMCKSTAPSVERLTSTVLRELYSQDSATFLSVIAHTNVDYSNGITVEPCELKRDVRRLLPQSARIQALLPPESLSNAAGVLSRYTPSISGVFHGLIAPKRLSIRLEGCSNDALILKELEDRGLGIYEIDYNNPRKVKALVNAVNDIYNSRHYFASNVHKYQIGTNGNAVILKCVENGVPEANFKLFVFDPDKGTAIDTTGMELVTSSSHRMKDLKYREERSDRLKAMVYSTKNVLLNLDPAFFRSIQKLGIWKNLEYTIWRTADGQLHMHCYCDGPGITRTVDYTLSNILSKEGAKLNIALRDNDFLGSGLQAEIMTQVGLRDWYKMSSNHTMSANMTYNTLKKTMWSDRSGDTMAFTLACNCGMDDVMRFVKPGDVNEAGGGSKSSVKGIMLFKAGATRGNVTVGLDTRTMQFSTDTQSEIRKSHKVPIAIKHTLLLKYPRKVPLNSSASDNLYLNSKASASTALGDYNIDIGLGMGTSTDKSGFRGNLAEGKRYLMIAGDVTRQWSQKHLWNTIKPGVFLDVLYSINGMNYPHGRHHFAVSAGVIVRVLGIAIAISLSEIPRNMGSGSADLLKSLQESFYVSS</sequence>
<dbReference type="GeneID" id="5477298"/>
<dbReference type="Proteomes" id="UP000002173">
    <property type="component" value="Chromosome 1"/>
</dbReference>
<evidence type="ECO:0000313" key="2">
    <source>
        <dbReference type="EMBL" id="EDO05514.1"/>
    </source>
</evidence>
<organism evidence="2 3">
    <name type="scientific">Babesia bovis</name>
    <dbReference type="NCBI Taxonomy" id="5865"/>
    <lineage>
        <taxon>Eukaryota</taxon>
        <taxon>Sar</taxon>
        <taxon>Alveolata</taxon>
        <taxon>Apicomplexa</taxon>
        <taxon>Aconoidasida</taxon>
        <taxon>Piroplasmida</taxon>
        <taxon>Babesiidae</taxon>
        <taxon>Babesia</taxon>
    </lineage>
</organism>
<evidence type="ECO:0000313" key="3">
    <source>
        <dbReference type="Proteomes" id="UP000002173"/>
    </source>
</evidence>
<dbReference type="KEGG" id="bbo:BBOV_I004330"/>